<keyword evidence="2" id="KW-1185">Reference proteome</keyword>
<reference evidence="1 2" key="1">
    <citation type="submission" date="2021-04" db="EMBL/GenBank/DDBJ databases">
        <authorList>
            <person name="Shkoporov A.N."/>
            <person name="Stockdale S.R."/>
            <person name="Guerin E."/>
            <person name="Ross R.P."/>
            <person name="Hill C."/>
        </authorList>
    </citation>
    <scope>NUCLEOTIDE SEQUENCE [LARGE SCALE GENOMIC DNA]</scope>
    <source>
        <strain evidence="2">cr44_1</strain>
    </source>
</reference>
<dbReference type="GeneID" id="75691675"/>
<dbReference type="Proteomes" id="UP000827552">
    <property type="component" value="Segment"/>
</dbReference>
<dbReference type="EMBL" id="MZ130483">
    <property type="protein sequence ID" value="QWM89926.1"/>
    <property type="molecule type" value="Genomic_DNA"/>
</dbReference>
<dbReference type="RefSeq" id="YP_010359498.1">
    <property type="nucleotide sequence ID" value="NC_062773.1"/>
</dbReference>
<accession>A0AAE7RV41</accession>
<dbReference type="KEGG" id="vg:75691675"/>
<evidence type="ECO:0000313" key="1">
    <source>
        <dbReference type="EMBL" id="QWM89926.1"/>
    </source>
</evidence>
<gene>
    <name evidence="1" type="primary">gp_20470</name>
</gene>
<sequence length="41" mass="4747">MKTRVRTTSKFIVKPENKEVMTKNCAAVEEIEVNHVKKLSE</sequence>
<evidence type="ECO:0000313" key="2">
    <source>
        <dbReference type="Proteomes" id="UP000827552"/>
    </source>
</evidence>
<organism evidence="1 2">
    <name type="scientific">uncultured phage cr44_1</name>
    <dbReference type="NCBI Taxonomy" id="2986405"/>
    <lineage>
        <taxon>Viruses</taxon>
        <taxon>Duplodnaviria</taxon>
        <taxon>Heunggongvirae</taxon>
        <taxon>Uroviricota</taxon>
        <taxon>Caudoviricetes</taxon>
        <taxon>Crassvirales</taxon>
        <taxon>Steigviridae</taxon>
        <taxon>Asinivirinae</taxon>
        <taxon>Kahnovirus</taxon>
        <taxon>Kahnovirus copri</taxon>
    </lineage>
</organism>
<name>A0AAE7RV41_9CAUD</name>
<protein>
    <submittedName>
        <fullName evidence="1">Uncharacterized protein</fullName>
    </submittedName>
</protein>
<proteinExistence type="predicted"/>